<dbReference type="AlphaFoldDB" id="A0A6F9XIX6"/>
<feature type="transmembrane region" description="Helical" evidence="1">
    <location>
        <begin position="18"/>
        <end position="37"/>
    </location>
</feature>
<proteinExistence type="predicted"/>
<keyword evidence="1" id="KW-1133">Transmembrane helix</keyword>
<dbReference type="EMBL" id="BLAM01000017">
    <property type="protein sequence ID" value="GET05110.1"/>
    <property type="molecule type" value="Genomic_DNA"/>
</dbReference>
<sequence>MIDEYVTLRIMFEMFKDALAFVAAVVGLGCWAYYKFWRGKRK</sequence>
<protein>
    <submittedName>
        <fullName evidence="2">Uncharacterized protein</fullName>
    </submittedName>
</protein>
<evidence type="ECO:0000256" key="1">
    <source>
        <dbReference type="SAM" id="Phobius"/>
    </source>
</evidence>
<comment type="caution">
    <text evidence="2">The sequence shown here is derived from an EMBL/GenBank/DDBJ whole genome shotgun (WGS) entry which is preliminary data.</text>
</comment>
<reference evidence="2" key="1">
    <citation type="submission" date="2019-10" db="EMBL/GenBank/DDBJ databases">
        <title>Lactobacillus agilis SY212 Whole Genome Sequencing Project.</title>
        <authorList>
            <person name="Suzuki S."/>
            <person name="Endo A."/>
            <person name="Maeno S."/>
            <person name="Shiwa Y."/>
            <person name="Matsutani M."/>
            <person name="Kajikawa A."/>
        </authorList>
    </citation>
    <scope>NUCLEOTIDE SEQUENCE</scope>
    <source>
        <strain evidence="2">SY212</strain>
    </source>
</reference>
<keyword evidence="1" id="KW-0472">Membrane</keyword>
<evidence type="ECO:0000313" key="2">
    <source>
        <dbReference type="EMBL" id="GET05110.1"/>
    </source>
</evidence>
<accession>A0A6F9XIX6</accession>
<organism evidence="2">
    <name type="scientific">Ligilactobacillus agilis</name>
    <dbReference type="NCBI Taxonomy" id="1601"/>
    <lineage>
        <taxon>Bacteria</taxon>
        <taxon>Bacillati</taxon>
        <taxon>Bacillota</taxon>
        <taxon>Bacilli</taxon>
        <taxon>Lactobacillales</taxon>
        <taxon>Lactobacillaceae</taxon>
        <taxon>Ligilactobacillus</taxon>
    </lineage>
</organism>
<dbReference type="Proteomes" id="UP000494265">
    <property type="component" value="Unassembled WGS sequence"/>
</dbReference>
<name>A0A6F9XIX6_9LACO</name>
<gene>
    <name evidence="2" type="ORF">SY212_01400</name>
</gene>
<keyword evidence="1" id="KW-0812">Transmembrane</keyword>